<dbReference type="GeneID" id="60321134"/>
<dbReference type="KEGG" id="vg:60321134"/>
<keyword evidence="3" id="KW-1185">Reference proteome</keyword>
<accession>A0A386KA46</accession>
<evidence type="ECO:0000313" key="2">
    <source>
        <dbReference type="EMBL" id="AYD82059.1"/>
    </source>
</evidence>
<protein>
    <submittedName>
        <fullName evidence="2">Uncharacterized protein</fullName>
    </submittedName>
</protein>
<gene>
    <name evidence="2" type="primary">65</name>
    <name evidence="2" type="ORF">SEA_SAGUARO_65</name>
</gene>
<feature type="region of interest" description="Disordered" evidence="1">
    <location>
        <begin position="1"/>
        <end position="20"/>
    </location>
</feature>
<dbReference type="RefSeq" id="YP_009949728.1">
    <property type="nucleotide sequence ID" value="NC_051583.1"/>
</dbReference>
<evidence type="ECO:0000256" key="1">
    <source>
        <dbReference type="SAM" id="MobiDB-lite"/>
    </source>
</evidence>
<reference evidence="2 3" key="1">
    <citation type="submission" date="2018-08" db="EMBL/GenBank/DDBJ databases">
        <authorList>
            <person name="Washington J.M."/>
            <person name="Garlena R.A."/>
            <person name="Russell D.A."/>
            <person name="Pope W.H."/>
            <person name="Jacobs-Sera D."/>
            <person name="Hatfull G.F."/>
        </authorList>
    </citation>
    <scope>NUCLEOTIDE SEQUENCE [LARGE SCALE GENOMIC DNA]</scope>
</reference>
<dbReference type="Proteomes" id="UP000269292">
    <property type="component" value="Segment"/>
</dbReference>
<name>A0A386KA46_9CAUD</name>
<evidence type="ECO:0000313" key="3">
    <source>
        <dbReference type="Proteomes" id="UP000269292"/>
    </source>
</evidence>
<sequence>MSSGGDIGGMTEAEVRARLGLPPIDRAPTIEERIEAHMVRAMPEPHNAEGEILFGEDWP</sequence>
<organism evidence="2 3">
    <name type="scientific">Mycobacterium phage Saguaro</name>
    <dbReference type="NCBI Taxonomy" id="2315616"/>
    <lineage>
        <taxon>Viruses</taxon>
        <taxon>Duplodnaviria</taxon>
        <taxon>Heunggongvirae</taxon>
        <taxon>Uroviricota</taxon>
        <taxon>Caudoviricetes</taxon>
        <taxon>Bclasvirinae</taxon>
        <taxon>Saguarovirus</taxon>
        <taxon>Saguarovirus saguaro</taxon>
    </lineage>
</organism>
<dbReference type="EMBL" id="MH744423">
    <property type="protein sequence ID" value="AYD82059.1"/>
    <property type="molecule type" value="Genomic_DNA"/>
</dbReference>
<proteinExistence type="predicted"/>